<evidence type="ECO:0000256" key="2">
    <source>
        <dbReference type="ARBA" id="ARBA00022540"/>
    </source>
</evidence>
<dbReference type="SUPFAM" id="SSF75689">
    <property type="entry name" value="Zinc-binding domain of translation initiation factor 2 beta"/>
    <property type="match status" value="1"/>
</dbReference>
<dbReference type="AlphaFoldDB" id="A0A9Q0FJC0"/>
<dbReference type="GO" id="GO:0003743">
    <property type="term" value="F:translation initiation factor activity"/>
    <property type="evidence" value="ECO:0007669"/>
    <property type="project" value="UniProtKB-KW"/>
</dbReference>
<dbReference type="OrthoDB" id="10255414at2759"/>
<evidence type="ECO:0000256" key="6">
    <source>
        <dbReference type="ARBA" id="ARBA00073542"/>
    </source>
</evidence>
<dbReference type="InterPro" id="IPR002735">
    <property type="entry name" value="Transl_init_fac_IF2/IF5_dom"/>
</dbReference>
<dbReference type="GO" id="GO:0003729">
    <property type="term" value="F:mRNA binding"/>
    <property type="evidence" value="ECO:0007669"/>
    <property type="project" value="TreeGrafter"/>
</dbReference>
<keyword evidence="9" id="KW-1185">Reference proteome</keyword>
<dbReference type="GO" id="GO:0031369">
    <property type="term" value="F:translation initiation factor binding"/>
    <property type="evidence" value="ECO:0007669"/>
    <property type="project" value="TreeGrafter"/>
</dbReference>
<keyword evidence="3" id="KW-0648">Protein biosynthesis</keyword>
<sequence>EQCIKNHHQIHIAASCEEEAKLLKAIKHTPNQFSVFGLLAEETLAKPMDSVMENFAMAEGTPQEVVRDMWDLQSGVVHPTGKGKGKVMDGTDNPLGFSTEKPEGLVSKFEVGGNSFEGMKKKKKTKKAVKIDCLEDNIDLIADSGHGQKPGLPRGHSSSSEEDYGYEEACFNLLAKVYNALRENHPELGLQVPLVMSLPLPQILRGRTKSVLVNFKNICEKSFFDIRMRREPNHVMSFILDELTAEGFLDELQRLILRGQFKRKHFENALNKYTVKYVKCNGCQGPNTEMRKENGLFFLKCQLCGAERSVNRITAGFFART</sequence>
<reference evidence="8" key="1">
    <citation type="submission" date="2022-02" db="EMBL/GenBank/DDBJ databases">
        <authorList>
            <person name="Henning P.M."/>
            <person name="McCubbin A.G."/>
            <person name="Shore J.S."/>
        </authorList>
    </citation>
    <scope>NUCLEOTIDE SEQUENCE</scope>
    <source>
        <strain evidence="8">F60SS</strain>
        <tissue evidence="8">Leaves</tissue>
    </source>
</reference>
<dbReference type="Pfam" id="PF01873">
    <property type="entry name" value="eIF-5_eIF-2B"/>
    <property type="match status" value="1"/>
</dbReference>
<evidence type="ECO:0000259" key="7">
    <source>
        <dbReference type="SMART" id="SM00653"/>
    </source>
</evidence>
<gene>
    <name evidence="8" type="ORF">Tsubulata_000111</name>
</gene>
<comment type="subunit">
    <text evidence="5">Eukaryotic translation initiation factor 2 eIF2 is a heterotrimeric complex composed of an alpha, a beta and a gamma subunit.</text>
</comment>
<dbReference type="InterPro" id="IPR016190">
    <property type="entry name" value="Transl_init_fac_IF2/IF5_Zn-bd"/>
</dbReference>
<protein>
    <recommendedName>
        <fullName evidence="6">Eukaryotic translation initiation factor 2 subunit beta</fullName>
    </recommendedName>
</protein>
<evidence type="ECO:0000313" key="9">
    <source>
        <dbReference type="Proteomes" id="UP001141552"/>
    </source>
</evidence>
<dbReference type="SUPFAM" id="SSF100966">
    <property type="entry name" value="Translation initiation factor 2 beta, aIF2beta, N-terminal domain"/>
    <property type="match status" value="1"/>
</dbReference>
<comment type="caution">
    <text evidence="8">The sequence shown here is derived from an EMBL/GenBank/DDBJ whole genome shotgun (WGS) entry which is preliminary data.</text>
</comment>
<proteinExistence type="inferred from homology"/>
<dbReference type="InterPro" id="IPR045196">
    <property type="entry name" value="IF2/IF5"/>
</dbReference>
<accession>A0A9Q0FJC0</accession>
<dbReference type="SMART" id="SM00653">
    <property type="entry name" value="eIF2B_5"/>
    <property type="match status" value="1"/>
</dbReference>
<dbReference type="PANTHER" id="PTHR23001:SF3">
    <property type="entry name" value="EUKARYOTIC TRANSLATION INITIATION FACTOR 2 SUBUNIT 2"/>
    <property type="match status" value="1"/>
</dbReference>
<evidence type="ECO:0000313" key="8">
    <source>
        <dbReference type="EMBL" id="KAJ4832549.1"/>
    </source>
</evidence>
<dbReference type="Proteomes" id="UP001141552">
    <property type="component" value="Unassembled WGS sequence"/>
</dbReference>
<dbReference type="EMBL" id="JAKUCV010005122">
    <property type="protein sequence ID" value="KAJ4832549.1"/>
    <property type="molecule type" value="Genomic_DNA"/>
</dbReference>
<reference evidence="8" key="2">
    <citation type="journal article" date="2023" name="Plants (Basel)">
        <title>Annotation of the Turnera subulata (Passifloraceae) Draft Genome Reveals the S-Locus Evolved after the Divergence of Turneroideae from Passifloroideae in a Stepwise Manner.</title>
        <authorList>
            <person name="Henning P.M."/>
            <person name="Roalson E.H."/>
            <person name="Mir W."/>
            <person name="McCubbin A.G."/>
            <person name="Shore J.S."/>
        </authorList>
    </citation>
    <scope>NUCLEOTIDE SEQUENCE</scope>
    <source>
        <strain evidence="8">F60SS</strain>
    </source>
</reference>
<feature type="non-terminal residue" evidence="8">
    <location>
        <position position="1"/>
    </location>
</feature>
<keyword evidence="2" id="KW-0396">Initiation factor</keyword>
<dbReference type="InterPro" id="IPR016189">
    <property type="entry name" value="Transl_init_fac_IF2/IF5_N"/>
</dbReference>
<evidence type="ECO:0000256" key="4">
    <source>
        <dbReference type="ARBA" id="ARBA00054872"/>
    </source>
</evidence>
<organism evidence="8 9">
    <name type="scientific">Turnera subulata</name>
    <dbReference type="NCBI Taxonomy" id="218843"/>
    <lineage>
        <taxon>Eukaryota</taxon>
        <taxon>Viridiplantae</taxon>
        <taxon>Streptophyta</taxon>
        <taxon>Embryophyta</taxon>
        <taxon>Tracheophyta</taxon>
        <taxon>Spermatophyta</taxon>
        <taxon>Magnoliopsida</taxon>
        <taxon>eudicotyledons</taxon>
        <taxon>Gunneridae</taxon>
        <taxon>Pentapetalae</taxon>
        <taxon>rosids</taxon>
        <taxon>fabids</taxon>
        <taxon>Malpighiales</taxon>
        <taxon>Passifloraceae</taxon>
        <taxon>Turnera</taxon>
    </lineage>
</organism>
<dbReference type="FunFam" id="3.30.30.170:FF:000001">
    <property type="entry name" value="Eukaryotic translation initiation factor 2 subunit"/>
    <property type="match status" value="1"/>
</dbReference>
<evidence type="ECO:0000256" key="3">
    <source>
        <dbReference type="ARBA" id="ARBA00022917"/>
    </source>
</evidence>
<evidence type="ECO:0000256" key="1">
    <source>
        <dbReference type="ARBA" id="ARBA00010397"/>
    </source>
</evidence>
<dbReference type="GO" id="GO:0001731">
    <property type="term" value="P:formation of translation preinitiation complex"/>
    <property type="evidence" value="ECO:0007669"/>
    <property type="project" value="TreeGrafter"/>
</dbReference>
<evidence type="ECO:0000256" key="5">
    <source>
        <dbReference type="ARBA" id="ARBA00063900"/>
    </source>
</evidence>
<comment type="similarity">
    <text evidence="1">Belongs to the eIF-2-beta/eIF-5 family.</text>
</comment>
<dbReference type="Gene3D" id="3.30.30.170">
    <property type="match status" value="1"/>
</dbReference>
<dbReference type="GO" id="GO:0005850">
    <property type="term" value="C:eukaryotic translation initiation factor 2 complex"/>
    <property type="evidence" value="ECO:0007669"/>
    <property type="project" value="TreeGrafter"/>
</dbReference>
<comment type="function">
    <text evidence="4">Component of the eIF2 complex that functions in the early steps of protein synthesis by forming a ternary complex with GTP and initiator tRNA. This complex binds to a 40S ribosomal subunit, followed by mRNA binding to form a 43S pre-initiation complex (43S PIC). Junction of the 60S ribosomal subunit to form the 80S initiation complex is preceded by hydrolysis of the GTP bound to eIF2 and release of an eIF2-GDP binary complex. In order for eIF2 to recycle and catalyze another round of initiation, the GDP bound to eIF2 must exchange with GTP by way of a reaction catalyzed by eIF2B.</text>
</comment>
<name>A0A9Q0FJC0_9ROSI</name>
<feature type="domain" description="Translation initiation factor IF2/IF5" evidence="7">
    <location>
        <begin position="197"/>
        <end position="307"/>
    </location>
</feature>
<dbReference type="PANTHER" id="PTHR23001">
    <property type="entry name" value="EUKARYOTIC TRANSLATION INITIATION FACTOR"/>
    <property type="match status" value="1"/>
</dbReference>